<feature type="domain" description="GATA-type" evidence="13">
    <location>
        <begin position="266"/>
        <end position="301"/>
    </location>
</feature>
<evidence type="ECO:0000256" key="2">
    <source>
        <dbReference type="ARBA" id="ARBA00022723"/>
    </source>
</evidence>
<accession>A0A8D2ZHJ1</accession>
<evidence type="ECO:0000256" key="5">
    <source>
        <dbReference type="ARBA" id="ARBA00022833"/>
    </source>
</evidence>
<keyword evidence="9" id="KW-0804">Transcription</keyword>
<feature type="region of interest" description="Disordered" evidence="12">
    <location>
        <begin position="150"/>
        <end position="189"/>
    </location>
</feature>
<keyword evidence="5 11" id="KW-0862">Zinc</keyword>
<gene>
    <name evidence="14" type="primary">GATA2</name>
</gene>
<proteinExistence type="predicted"/>
<evidence type="ECO:0000256" key="11">
    <source>
        <dbReference type="PIRSR" id="PIRSR003027-1"/>
    </source>
</evidence>
<dbReference type="GO" id="GO:0005634">
    <property type="term" value="C:nucleus"/>
    <property type="evidence" value="ECO:0007669"/>
    <property type="project" value="UniProtKB-SubCell"/>
</dbReference>
<dbReference type="GeneTree" id="ENSGT00940000156315"/>
<dbReference type="SMART" id="SM00401">
    <property type="entry name" value="ZnF_GATA"/>
    <property type="match status" value="2"/>
</dbReference>
<dbReference type="InterPro" id="IPR039355">
    <property type="entry name" value="Transcription_factor_GATA"/>
</dbReference>
<dbReference type="PROSITE" id="PS50114">
    <property type="entry name" value="GATA_ZN_FINGER_2"/>
    <property type="match status" value="2"/>
</dbReference>
<dbReference type="GO" id="GO:0045766">
    <property type="term" value="P:positive regulation of angiogenesis"/>
    <property type="evidence" value="ECO:0007669"/>
    <property type="project" value="TreeGrafter"/>
</dbReference>
<dbReference type="GO" id="GO:0008270">
    <property type="term" value="F:zinc ion binding"/>
    <property type="evidence" value="ECO:0007669"/>
    <property type="project" value="UniProtKB-KW"/>
</dbReference>
<reference evidence="14" key="1">
    <citation type="submission" date="2023-05" db="EMBL/GenBank/DDBJ databases">
        <title>High-quality long-read genome of Scophthalmus maximus.</title>
        <authorList>
            <person name="Lien S."/>
            <person name="Martinez P."/>
        </authorList>
    </citation>
    <scope>NUCLEOTIDE SEQUENCE [LARGE SCALE GENOMIC DNA]</scope>
</reference>
<dbReference type="GO" id="GO:0000981">
    <property type="term" value="F:DNA-binding transcription factor activity, RNA polymerase II-specific"/>
    <property type="evidence" value="ECO:0007669"/>
    <property type="project" value="InterPro"/>
</dbReference>
<keyword evidence="10" id="KW-0539">Nucleus</keyword>
<feature type="compositionally biased region" description="Basic and acidic residues" evidence="12">
    <location>
        <begin position="367"/>
        <end position="380"/>
    </location>
</feature>
<dbReference type="PANTHER" id="PTHR10071">
    <property type="entry name" value="TRANSCRIPTION FACTOR GATA FAMILY MEMBER"/>
    <property type="match status" value="1"/>
</dbReference>
<evidence type="ECO:0000256" key="1">
    <source>
        <dbReference type="ARBA" id="ARBA00004123"/>
    </source>
</evidence>
<evidence type="ECO:0000256" key="3">
    <source>
        <dbReference type="ARBA" id="ARBA00022737"/>
    </source>
</evidence>
<comment type="subcellular location">
    <subcellularLocation>
        <location evidence="1">Nucleus</location>
    </subcellularLocation>
</comment>
<dbReference type="AlphaFoldDB" id="A0A8D2ZHJ1"/>
<dbReference type="Ensembl" id="ENSSMAT00000002346.2">
    <property type="protein sequence ID" value="ENSSMAP00000002305.2"/>
    <property type="gene ID" value="ENSSMAG00000001437.2"/>
</dbReference>
<sequence length="433" mass="47159">MEVTTDQPRWMHHHAMLNGQHPDAHHPGLGHNYMEPTAQLLPPDEVDVFFNHLDSQGNPYYHNSARARVSYSQAHARLAGTPVCRPHLIHSPGISWLDGGKAALSAAHHHHHHNAWAVSPFSKPSLHHPGPASPGGLSAVYPCASNSNAVSAPSLTPPSHASPHLYAFPPTPPKDVSPDPGAASPRMDEKESIKYQVSLTEGMKMEGASPLRSSHHPMATYPAYSLPAAHEYGGSLFHPGSLLGASPGFNHKNKGKARSCTEGRERDSTGHYLCNACGLYHKMNGQNRPLIKPKRRLSAARRAGTCCANCQTTTTTLWRRNANGDPVCNACGLYYKLHNVNRPLTMKKEGIQTRNRKMSNKSKKSKRCSDSYEEFSKSLHDKNSPFSAASLAGHMSMGHLPPFSHAGHMLPTPTPIHPSFGHPHHSNMVTAMG</sequence>
<evidence type="ECO:0000256" key="8">
    <source>
        <dbReference type="ARBA" id="ARBA00023159"/>
    </source>
</evidence>
<keyword evidence="7" id="KW-0238">DNA-binding</keyword>
<evidence type="ECO:0000313" key="15">
    <source>
        <dbReference type="Proteomes" id="UP000694558"/>
    </source>
</evidence>
<reference evidence="14" key="2">
    <citation type="submission" date="2025-08" db="UniProtKB">
        <authorList>
            <consortium name="Ensembl"/>
        </authorList>
    </citation>
    <scope>IDENTIFICATION</scope>
</reference>
<keyword evidence="6" id="KW-0805">Transcription regulation</keyword>
<evidence type="ECO:0000256" key="7">
    <source>
        <dbReference type="ARBA" id="ARBA00023125"/>
    </source>
</evidence>
<dbReference type="GO" id="GO:0045944">
    <property type="term" value="P:positive regulation of transcription by RNA polymerase II"/>
    <property type="evidence" value="ECO:0007669"/>
    <property type="project" value="TreeGrafter"/>
</dbReference>
<dbReference type="Proteomes" id="UP000694558">
    <property type="component" value="Chromosome 6"/>
</dbReference>
<dbReference type="FunFam" id="3.30.50.10:FF:000032">
    <property type="entry name" value="Transcription factor GATA-3"/>
    <property type="match status" value="1"/>
</dbReference>
<organism evidence="14 15">
    <name type="scientific">Scophthalmus maximus</name>
    <name type="common">Turbot</name>
    <name type="synonym">Psetta maxima</name>
    <dbReference type="NCBI Taxonomy" id="52904"/>
    <lineage>
        <taxon>Eukaryota</taxon>
        <taxon>Metazoa</taxon>
        <taxon>Chordata</taxon>
        <taxon>Craniata</taxon>
        <taxon>Vertebrata</taxon>
        <taxon>Euteleostomi</taxon>
        <taxon>Actinopterygii</taxon>
        <taxon>Neopterygii</taxon>
        <taxon>Teleostei</taxon>
        <taxon>Neoteleostei</taxon>
        <taxon>Acanthomorphata</taxon>
        <taxon>Carangaria</taxon>
        <taxon>Pleuronectiformes</taxon>
        <taxon>Pleuronectoidei</taxon>
        <taxon>Scophthalmidae</taxon>
        <taxon>Scophthalmus</taxon>
    </lineage>
</organism>
<protein>
    <submittedName>
        <fullName evidence="14">GATA binding protein 2</fullName>
    </submittedName>
</protein>
<dbReference type="InterPro" id="IPR000679">
    <property type="entry name" value="Znf_GATA"/>
</dbReference>
<keyword evidence="3" id="KW-0677">Repeat</keyword>
<evidence type="ECO:0000313" key="14">
    <source>
        <dbReference type="Ensembl" id="ENSSMAP00000002305.2"/>
    </source>
</evidence>
<keyword evidence="2 11" id="KW-0479">Metal-binding</keyword>
<dbReference type="InterPro" id="IPR013088">
    <property type="entry name" value="Znf_NHR/GATA"/>
</dbReference>
<feature type="compositionally biased region" description="Polar residues" evidence="12">
    <location>
        <begin position="150"/>
        <end position="159"/>
    </location>
</feature>
<dbReference type="GO" id="GO:1902895">
    <property type="term" value="P:positive regulation of miRNA transcription"/>
    <property type="evidence" value="ECO:0007669"/>
    <property type="project" value="TreeGrafter"/>
</dbReference>
<dbReference type="PROSITE" id="PS00344">
    <property type="entry name" value="GATA_ZN_FINGER_1"/>
    <property type="match status" value="1"/>
</dbReference>
<dbReference type="PIRSF" id="PIRSF003027">
    <property type="entry name" value="TF_GATA-1/2/3"/>
    <property type="match status" value="1"/>
</dbReference>
<dbReference type="PRINTS" id="PR00619">
    <property type="entry name" value="GATAZNFINGER"/>
</dbReference>
<evidence type="ECO:0000256" key="10">
    <source>
        <dbReference type="ARBA" id="ARBA00023242"/>
    </source>
</evidence>
<dbReference type="GO" id="GO:0000122">
    <property type="term" value="P:negative regulation of transcription by RNA polymerase II"/>
    <property type="evidence" value="ECO:0007669"/>
    <property type="project" value="TreeGrafter"/>
</dbReference>
<evidence type="ECO:0000256" key="9">
    <source>
        <dbReference type="ARBA" id="ARBA00023163"/>
    </source>
</evidence>
<evidence type="ECO:0000256" key="12">
    <source>
        <dbReference type="SAM" id="MobiDB-lite"/>
    </source>
</evidence>
<dbReference type="InterPro" id="IPR016374">
    <property type="entry name" value="TF_GATA-2/3"/>
</dbReference>
<dbReference type="GO" id="GO:0000978">
    <property type="term" value="F:RNA polymerase II cis-regulatory region sequence-specific DNA binding"/>
    <property type="evidence" value="ECO:0007669"/>
    <property type="project" value="TreeGrafter"/>
</dbReference>
<dbReference type="SUPFAM" id="SSF57716">
    <property type="entry name" value="Glucocorticoid receptor-like (DNA-binding domain)"/>
    <property type="match status" value="2"/>
</dbReference>
<feature type="region of interest" description="Disordered" evidence="12">
    <location>
        <begin position="354"/>
        <end position="380"/>
    </location>
</feature>
<evidence type="ECO:0000256" key="6">
    <source>
        <dbReference type="ARBA" id="ARBA00023015"/>
    </source>
</evidence>
<feature type="domain" description="GATA-type" evidence="13">
    <location>
        <begin position="301"/>
        <end position="354"/>
    </location>
</feature>
<feature type="zinc finger region" description="GATA-type 2" evidence="11">
    <location>
        <begin position="307"/>
        <end position="331"/>
    </location>
</feature>
<keyword evidence="8" id="KW-0010">Activator</keyword>
<name>A0A8D2ZHJ1_SCOMX</name>
<evidence type="ECO:0000256" key="4">
    <source>
        <dbReference type="ARBA" id="ARBA00022771"/>
    </source>
</evidence>
<feature type="compositionally biased region" description="Basic residues" evidence="12">
    <location>
        <begin position="354"/>
        <end position="366"/>
    </location>
</feature>
<evidence type="ECO:0000259" key="13">
    <source>
        <dbReference type="PROSITE" id="PS50114"/>
    </source>
</evidence>
<keyword evidence="4 11" id="KW-0863">Zinc-finger</keyword>
<dbReference type="GO" id="GO:0045165">
    <property type="term" value="P:cell fate commitment"/>
    <property type="evidence" value="ECO:0007669"/>
    <property type="project" value="TreeGrafter"/>
</dbReference>
<dbReference type="Gene3D" id="3.30.50.10">
    <property type="entry name" value="Erythroid Transcription Factor GATA-1, subunit A"/>
    <property type="match status" value="2"/>
</dbReference>
<dbReference type="CDD" id="cd00202">
    <property type="entry name" value="ZnF_GATA"/>
    <property type="match status" value="2"/>
</dbReference>
<dbReference type="PANTHER" id="PTHR10071:SF149">
    <property type="entry name" value="ENDOTHELIAL TRANSCRIPTION FACTOR GATA-2"/>
    <property type="match status" value="1"/>
</dbReference>
<dbReference type="Pfam" id="PF00320">
    <property type="entry name" value="GATA"/>
    <property type="match status" value="1"/>
</dbReference>